<dbReference type="InterPro" id="IPR032675">
    <property type="entry name" value="LRR_dom_sf"/>
</dbReference>
<name>A0A9W8CU38_9FUNG</name>
<organism evidence="1 2">
    <name type="scientific">Coemansia biformis</name>
    <dbReference type="NCBI Taxonomy" id="1286918"/>
    <lineage>
        <taxon>Eukaryota</taxon>
        <taxon>Fungi</taxon>
        <taxon>Fungi incertae sedis</taxon>
        <taxon>Zoopagomycota</taxon>
        <taxon>Kickxellomycotina</taxon>
        <taxon>Kickxellomycetes</taxon>
        <taxon>Kickxellales</taxon>
        <taxon>Kickxellaceae</taxon>
        <taxon>Coemansia</taxon>
    </lineage>
</organism>
<accession>A0A9W8CU38</accession>
<dbReference type="AlphaFoldDB" id="A0A9W8CU38"/>
<reference evidence="1" key="1">
    <citation type="submission" date="2022-07" db="EMBL/GenBank/DDBJ databases">
        <title>Phylogenomic reconstructions and comparative analyses of Kickxellomycotina fungi.</title>
        <authorList>
            <person name="Reynolds N.K."/>
            <person name="Stajich J.E."/>
            <person name="Barry K."/>
            <person name="Grigoriev I.V."/>
            <person name="Crous P."/>
            <person name="Smith M.E."/>
        </authorList>
    </citation>
    <scope>NUCLEOTIDE SEQUENCE</scope>
    <source>
        <strain evidence="1">BCRC 34381</strain>
    </source>
</reference>
<evidence type="ECO:0000313" key="2">
    <source>
        <dbReference type="Proteomes" id="UP001143981"/>
    </source>
</evidence>
<gene>
    <name evidence="1" type="ORF">LPJ61_005074</name>
</gene>
<feature type="non-terminal residue" evidence="1">
    <location>
        <position position="1"/>
    </location>
</feature>
<keyword evidence="2" id="KW-1185">Reference proteome</keyword>
<sequence length="270" mass="29999">LICKINYPCSDDLFFRGNGSSLRFIRFVANGSDIEHLAHLGVFNKARLKVLEALSITSSFDETQDMVHTGNAFKKLTQDLLPNLNELIMEGEYIPSTIALALFDSATFARMKTLSLIGCSLALDEAVRLLQALPALYQFTHMVASIGVDYDGMTIVEIGQRLRASHNPLSSFLRHWSITNPTVLPERLVTTYALLLIDRCPNLRYITADRYVPETIQKVMAGINSKWLFADFKETISPAVVARPHNIGGQPAVRIDRTARHRAGPEAGPT</sequence>
<dbReference type="Gene3D" id="3.80.10.10">
    <property type="entry name" value="Ribonuclease Inhibitor"/>
    <property type="match status" value="1"/>
</dbReference>
<dbReference type="Proteomes" id="UP001143981">
    <property type="component" value="Unassembled WGS sequence"/>
</dbReference>
<dbReference type="OrthoDB" id="5526145at2759"/>
<proteinExistence type="predicted"/>
<protein>
    <recommendedName>
        <fullName evidence="3">RNI-like protein</fullName>
    </recommendedName>
</protein>
<comment type="caution">
    <text evidence="1">The sequence shown here is derived from an EMBL/GenBank/DDBJ whole genome shotgun (WGS) entry which is preliminary data.</text>
</comment>
<evidence type="ECO:0000313" key="1">
    <source>
        <dbReference type="EMBL" id="KAJ1726603.1"/>
    </source>
</evidence>
<evidence type="ECO:0008006" key="3">
    <source>
        <dbReference type="Google" id="ProtNLM"/>
    </source>
</evidence>
<dbReference type="EMBL" id="JANBOI010001463">
    <property type="protein sequence ID" value="KAJ1726603.1"/>
    <property type="molecule type" value="Genomic_DNA"/>
</dbReference>